<dbReference type="PANTHER" id="PTHR30055">
    <property type="entry name" value="HTH-TYPE TRANSCRIPTIONAL REGULATOR RUTR"/>
    <property type="match status" value="1"/>
</dbReference>
<dbReference type="InterPro" id="IPR050109">
    <property type="entry name" value="HTH-type_TetR-like_transc_reg"/>
</dbReference>
<evidence type="ECO:0000256" key="2">
    <source>
        <dbReference type="ARBA" id="ARBA00023125"/>
    </source>
</evidence>
<evidence type="ECO:0000313" key="4">
    <source>
        <dbReference type="EMBL" id="QGG42922.1"/>
    </source>
</evidence>
<accession>A0A5Q2MNX8</accession>
<dbReference type="SUPFAM" id="SSF46689">
    <property type="entry name" value="Homeodomain-like"/>
    <property type="match status" value="1"/>
</dbReference>
<keyword evidence="2" id="KW-0238">DNA-binding</keyword>
<dbReference type="EMBL" id="CP045737">
    <property type="protein sequence ID" value="QGG42922.1"/>
    <property type="molecule type" value="Genomic_DNA"/>
</dbReference>
<dbReference type="RefSeq" id="WP_153654726.1">
    <property type="nucleotide sequence ID" value="NZ_CP045737.1"/>
</dbReference>
<dbReference type="InterPro" id="IPR001647">
    <property type="entry name" value="HTH_TetR"/>
</dbReference>
<dbReference type="KEGG" id="aef:GEV26_16930"/>
<dbReference type="Pfam" id="PF00440">
    <property type="entry name" value="TetR_N"/>
    <property type="match status" value="1"/>
</dbReference>
<dbReference type="GO" id="GO:0000976">
    <property type="term" value="F:transcription cis-regulatory region binding"/>
    <property type="evidence" value="ECO:0007669"/>
    <property type="project" value="TreeGrafter"/>
</dbReference>
<keyword evidence="1" id="KW-0805">Transcription regulation</keyword>
<dbReference type="Proteomes" id="UP000392064">
    <property type="component" value="Chromosome"/>
</dbReference>
<organism evidence="4 5">
    <name type="scientific">Aeromicrobium yanjiei</name>
    <dbReference type="NCBI Taxonomy" id="2662028"/>
    <lineage>
        <taxon>Bacteria</taxon>
        <taxon>Bacillati</taxon>
        <taxon>Actinomycetota</taxon>
        <taxon>Actinomycetes</taxon>
        <taxon>Propionibacteriales</taxon>
        <taxon>Nocardioidaceae</taxon>
        <taxon>Aeromicrobium</taxon>
    </lineage>
</organism>
<dbReference type="PANTHER" id="PTHR30055:SF234">
    <property type="entry name" value="HTH-TYPE TRANSCRIPTIONAL REGULATOR BETI"/>
    <property type="match status" value="1"/>
</dbReference>
<evidence type="ECO:0000256" key="1">
    <source>
        <dbReference type="ARBA" id="ARBA00023015"/>
    </source>
</evidence>
<dbReference type="GO" id="GO:0003700">
    <property type="term" value="F:DNA-binding transcription factor activity"/>
    <property type="evidence" value="ECO:0007669"/>
    <property type="project" value="TreeGrafter"/>
</dbReference>
<evidence type="ECO:0000313" key="5">
    <source>
        <dbReference type="Proteomes" id="UP000392064"/>
    </source>
</evidence>
<reference evidence="4 5" key="1">
    <citation type="submission" date="2019-11" db="EMBL/GenBank/DDBJ databases">
        <authorList>
            <person name="Li J."/>
        </authorList>
    </citation>
    <scope>NUCLEOTIDE SEQUENCE [LARGE SCALE GENOMIC DNA]</scope>
    <source>
        <strain evidence="4 5">MF47</strain>
    </source>
</reference>
<gene>
    <name evidence="4" type="ORF">GEV26_16930</name>
</gene>
<dbReference type="AlphaFoldDB" id="A0A5Q2MNX8"/>
<name>A0A5Q2MNX8_9ACTN</name>
<proteinExistence type="predicted"/>
<keyword evidence="5" id="KW-1185">Reference proteome</keyword>
<dbReference type="InterPro" id="IPR009057">
    <property type="entry name" value="Homeodomain-like_sf"/>
</dbReference>
<dbReference type="Gene3D" id="1.10.357.10">
    <property type="entry name" value="Tetracycline Repressor, domain 2"/>
    <property type="match status" value="1"/>
</dbReference>
<keyword evidence="3" id="KW-0804">Transcription</keyword>
<sequence>MPRADASGDLLEAAERLFAEHGIAAVSDRKVAEAAGNSNHSAVRYYFGGREGLLDALLDRHLTGLEPARKALFEQSDSLLGDVRALVLPVTSSFAALPTPSYRARFLQQAYAYPAAITLLMAKRDRAPVAARVIASVSQRLTHLDPTIVNARMRLMTHILTTACADIEARDSDAPQWSQAGDFLCDAIAGMLQAPVTSAT</sequence>
<evidence type="ECO:0000256" key="3">
    <source>
        <dbReference type="ARBA" id="ARBA00023163"/>
    </source>
</evidence>
<protein>
    <submittedName>
        <fullName evidence="4">TetR family transcriptional regulator</fullName>
    </submittedName>
</protein>